<evidence type="ECO:0000313" key="3">
    <source>
        <dbReference type="Proteomes" id="UP000029833"/>
    </source>
</evidence>
<dbReference type="InterPro" id="IPR006311">
    <property type="entry name" value="TAT_signal"/>
</dbReference>
<evidence type="ECO:0008006" key="4">
    <source>
        <dbReference type="Google" id="ProtNLM"/>
    </source>
</evidence>
<feature type="chain" id="PRO_5001959067" description="Lactococcin 972 family bacteriocin" evidence="1">
    <location>
        <begin position="30"/>
        <end position="104"/>
    </location>
</feature>
<proteinExistence type="predicted"/>
<sequence length="104" mass="11014">MHSRRTITTLTLSAALALGGLTAATPAQAYDYLHDGVRIRSEPYTYAGVVGAGYPGQGAERLGLRQGSTYSYSNQWGTGTSSLWARNRNLVTGAVGWSGSFLIS</sequence>
<evidence type="ECO:0000313" key="2">
    <source>
        <dbReference type="EMBL" id="KGM01942.1"/>
    </source>
</evidence>
<feature type="signal peptide" evidence="1">
    <location>
        <begin position="1"/>
        <end position="29"/>
    </location>
</feature>
<dbReference type="EMBL" id="AXNT01000075">
    <property type="protein sequence ID" value="KGM01942.1"/>
    <property type="molecule type" value="Genomic_DNA"/>
</dbReference>
<accession>A0A0A0B6W3</accession>
<name>A0A0A0B6W3_9CELL</name>
<protein>
    <recommendedName>
        <fullName evidence="4">Lactococcin 972 family bacteriocin</fullName>
    </recommendedName>
</protein>
<dbReference type="Proteomes" id="UP000029833">
    <property type="component" value="Unassembled WGS sequence"/>
</dbReference>
<organism evidence="2 3">
    <name type="scientific">Cellulomonas cellasea DSM 20118</name>
    <dbReference type="NCBI Taxonomy" id="1408250"/>
    <lineage>
        <taxon>Bacteria</taxon>
        <taxon>Bacillati</taxon>
        <taxon>Actinomycetota</taxon>
        <taxon>Actinomycetes</taxon>
        <taxon>Micrococcales</taxon>
        <taxon>Cellulomonadaceae</taxon>
        <taxon>Cellulomonas</taxon>
    </lineage>
</organism>
<reference evidence="2 3" key="1">
    <citation type="submission" date="2013-10" db="EMBL/GenBank/DDBJ databases">
        <authorList>
            <person name="Wang G."/>
            <person name="Zhuang W."/>
        </authorList>
    </citation>
    <scope>NUCLEOTIDE SEQUENCE [LARGE SCALE GENOMIC DNA]</scope>
    <source>
        <strain evidence="2 3">DSM 20118</strain>
    </source>
</reference>
<evidence type="ECO:0000256" key="1">
    <source>
        <dbReference type="SAM" id="SignalP"/>
    </source>
</evidence>
<dbReference type="RefSeq" id="WP_034630651.1">
    <property type="nucleotide sequence ID" value="NZ_AXNT01000075.1"/>
</dbReference>
<keyword evidence="1" id="KW-0732">Signal</keyword>
<dbReference type="AlphaFoldDB" id="A0A0A0B6W3"/>
<keyword evidence="3" id="KW-1185">Reference proteome</keyword>
<dbReference type="PROSITE" id="PS51318">
    <property type="entry name" value="TAT"/>
    <property type="match status" value="1"/>
</dbReference>
<comment type="caution">
    <text evidence="2">The sequence shown here is derived from an EMBL/GenBank/DDBJ whole genome shotgun (WGS) entry which is preliminary data.</text>
</comment>
<gene>
    <name evidence="2" type="ORF">Q760_16435</name>
</gene>